<name>A0A5E6VMD3_PSEFL</name>
<evidence type="ECO:0000313" key="3">
    <source>
        <dbReference type="Proteomes" id="UP000326729"/>
    </source>
</evidence>
<dbReference type="SUPFAM" id="SSF55729">
    <property type="entry name" value="Acyl-CoA N-acyltransferases (Nat)"/>
    <property type="match status" value="1"/>
</dbReference>
<sequence>MFRIQRCQCSEQAGWLPLRQALWPHASEQEHRDEIGQQLSEPQRYINFVAYDSREQPVGLAEASLRHDYVNGTDNSPVVFLEGIYVAPEPRAASPKRGRTIDRVCSAMGARTGLCANGLRHRPRQSGEPGDTHSARLRRNRARRVFQAPALTRALHWQTSTHYAPGSAPTAARTKATAPALAAAASSPLAG</sequence>
<protein>
    <submittedName>
        <fullName evidence="2">Uncharacterized protein</fullName>
    </submittedName>
</protein>
<evidence type="ECO:0000313" key="2">
    <source>
        <dbReference type="EMBL" id="VVN13276.1"/>
    </source>
</evidence>
<proteinExistence type="predicted"/>
<organism evidence="2 3">
    <name type="scientific">Pseudomonas fluorescens</name>
    <dbReference type="NCBI Taxonomy" id="294"/>
    <lineage>
        <taxon>Bacteria</taxon>
        <taxon>Pseudomonadati</taxon>
        <taxon>Pseudomonadota</taxon>
        <taxon>Gammaproteobacteria</taxon>
        <taxon>Pseudomonadales</taxon>
        <taxon>Pseudomonadaceae</taxon>
        <taxon>Pseudomonas</taxon>
    </lineage>
</organism>
<dbReference type="InterPro" id="IPR016181">
    <property type="entry name" value="Acyl_CoA_acyltransferase"/>
</dbReference>
<evidence type="ECO:0000256" key="1">
    <source>
        <dbReference type="SAM" id="MobiDB-lite"/>
    </source>
</evidence>
<dbReference type="AlphaFoldDB" id="A0A5E6VMD3"/>
<dbReference type="Gene3D" id="3.40.630.30">
    <property type="match status" value="1"/>
</dbReference>
<reference evidence="2 3" key="1">
    <citation type="submission" date="2019-09" db="EMBL/GenBank/DDBJ databases">
        <authorList>
            <person name="Chandra G."/>
            <person name="Truman W A."/>
        </authorList>
    </citation>
    <scope>NUCLEOTIDE SEQUENCE [LARGE SCALE GENOMIC DNA]</scope>
    <source>
        <strain evidence="2">PS659</strain>
    </source>
</reference>
<dbReference type="EMBL" id="CABVGY010000024">
    <property type="protein sequence ID" value="VVN13276.1"/>
    <property type="molecule type" value="Genomic_DNA"/>
</dbReference>
<feature type="region of interest" description="Disordered" evidence="1">
    <location>
        <begin position="117"/>
        <end position="139"/>
    </location>
</feature>
<dbReference type="Proteomes" id="UP000326729">
    <property type="component" value="Unassembled WGS sequence"/>
</dbReference>
<gene>
    <name evidence="2" type="ORF">PS659_03981</name>
</gene>
<accession>A0A5E6VMD3</accession>